<sequence length="253" mass="27901">MTITAAISSESLKYRRTLSLWLIICGPFTFALMQMLFGLLMPGGVDWSHALMNVYNWWAVFGLPFGITLLTTLSVAYERRSGAWRVLRTYPLQAMRLYMAKLIVLVAQTLAACLLFTIFIAVLCSFTVTGAMPWSELLQGFAVAWLTSLALVAFMLLAAHLLGFGWTVMTGLAGIFLGIVTGNLSVVWVPVPWQWPIRALGALFGFQTNGLPQESSSPLLDPSLMVTGSLWSLLGCVVLTAIGAWWFHCKEVR</sequence>
<dbReference type="EMBL" id="JABAGO010000040">
    <property type="protein sequence ID" value="NMF00172.1"/>
    <property type="molecule type" value="Genomic_DNA"/>
</dbReference>
<dbReference type="AlphaFoldDB" id="A0A848CZ21"/>
<comment type="caution">
    <text evidence="2">The sequence shown here is derived from an EMBL/GenBank/DDBJ whole genome shotgun (WGS) entry which is preliminary data.</text>
</comment>
<feature type="transmembrane region" description="Helical" evidence="1">
    <location>
        <begin position="98"/>
        <end position="122"/>
    </location>
</feature>
<feature type="transmembrane region" description="Helical" evidence="1">
    <location>
        <begin position="171"/>
        <end position="191"/>
    </location>
</feature>
<proteinExistence type="predicted"/>
<keyword evidence="1" id="KW-0812">Transmembrane</keyword>
<keyword evidence="1" id="KW-0472">Membrane</keyword>
<dbReference type="Proteomes" id="UP000561326">
    <property type="component" value="Unassembled WGS sequence"/>
</dbReference>
<reference evidence="2 3" key="1">
    <citation type="submission" date="2020-04" db="EMBL/GenBank/DDBJ databases">
        <authorList>
            <person name="Hitch T.C.A."/>
            <person name="Wylensek D."/>
            <person name="Clavel T."/>
        </authorList>
    </citation>
    <scope>NUCLEOTIDE SEQUENCE [LARGE SCALE GENOMIC DNA]</scope>
    <source>
        <strain evidence="2 3">WB01_D5_05</strain>
    </source>
</reference>
<organism evidence="2 3">
    <name type="scientific">Aneurinibacillus aneurinilyticus</name>
    <name type="common">Bacillus aneurinolyticus</name>
    <dbReference type="NCBI Taxonomy" id="1391"/>
    <lineage>
        <taxon>Bacteria</taxon>
        <taxon>Bacillati</taxon>
        <taxon>Bacillota</taxon>
        <taxon>Bacilli</taxon>
        <taxon>Bacillales</taxon>
        <taxon>Paenibacillaceae</taxon>
        <taxon>Aneurinibacillus group</taxon>
        <taxon>Aneurinibacillus</taxon>
    </lineage>
</organism>
<dbReference type="InterPro" id="IPR021205">
    <property type="entry name" value="Lanti_perm_SpaE/MutE/EpiE-like"/>
</dbReference>
<evidence type="ECO:0000256" key="1">
    <source>
        <dbReference type="SAM" id="Phobius"/>
    </source>
</evidence>
<protein>
    <submittedName>
        <fullName evidence="2">ABC transporter permease subunit</fullName>
    </submittedName>
</protein>
<keyword evidence="1" id="KW-1133">Transmembrane helix</keyword>
<accession>A0A848CZ21</accession>
<feature type="transmembrane region" description="Helical" evidence="1">
    <location>
        <begin position="224"/>
        <end position="247"/>
    </location>
</feature>
<feature type="transmembrane region" description="Helical" evidence="1">
    <location>
        <begin position="18"/>
        <end position="37"/>
    </location>
</feature>
<dbReference type="RefSeq" id="WP_168975979.1">
    <property type="nucleotide sequence ID" value="NZ_JABAGO010000040.1"/>
</dbReference>
<dbReference type="Pfam" id="PF12730">
    <property type="entry name" value="ABC2_membrane_4"/>
    <property type="match status" value="1"/>
</dbReference>
<gene>
    <name evidence="2" type="ORF">HF838_18250</name>
</gene>
<evidence type="ECO:0000313" key="3">
    <source>
        <dbReference type="Proteomes" id="UP000561326"/>
    </source>
</evidence>
<dbReference type="CDD" id="cd21807">
    <property type="entry name" value="ABC-2_lan_permease_MutE_EpiE-like"/>
    <property type="match status" value="1"/>
</dbReference>
<name>A0A848CZ21_ANEAE</name>
<feature type="transmembrane region" description="Helical" evidence="1">
    <location>
        <begin position="142"/>
        <end position="164"/>
    </location>
</feature>
<evidence type="ECO:0000313" key="2">
    <source>
        <dbReference type="EMBL" id="NMF00172.1"/>
    </source>
</evidence>
<feature type="transmembrane region" description="Helical" evidence="1">
    <location>
        <begin position="57"/>
        <end position="77"/>
    </location>
</feature>